<name>A0A418SEB2_9RHOB</name>
<dbReference type="KEGG" id="palw:PSAL_009180"/>
<organism evidence="1 2">
    <name type="scientific">Pseudooceanicola algae</name>
    <dbReference type="NCBI Taxonomy" id="1537215"/>
    <lineage>
        <taxon>Bacteria</taxon>
        <taxon>Pseudomonadati</taxon>
        <taxon>Pseudomonadota</taxon>
        <taxon>Alphaproteobacteria</taxon>
        <taxon>Rhodobacterales</taxon>
        <taxon>Paracoccaceae</taxon>
        <taxon>Pseudooceanicola</taxon>
    </lineage>
</organism>
<proteinExistence type="predicted"/>
<sequence length="62" mass="6966">MFGKTKRKWGAHHMLSIFKWLVYLLILAGIALIAYAYIGPPLGANFAPAMQEYRTPLTLDAD</sequence>
<reference evidence="1 2" key="1">
    <citation type="submission" date="2020-08" db="EMBL/GenBank/DDBJ databases">
        <title>Genome sequence of Rhodobacteraceae bacterium Lw-13e.</title>
        <authorList>
            <person name="Poehlein A."/>
            <person name="Wolter L."/>
            <person name="Daniel R."/>
            <person name="Brinkhoff T."/>
        </authorList>
    </citation>
    <scope>NUCLEOTIDE SEQUENCE [LARGE SCALE GENOMIC DNA]</scope>
    <source>
        <strain evidence="1 2">Lw-13e</strain>
    </source>
</reference>
<protein>
    <submittedName>
        <fullName evidence="1">Uncharacterized protein</fullName>
    </submittedName>
</protein>
<keyword evidence="2" id="KW-1185">Reference proteome</keyword>
<dbReference type="EMBL" id="CP060436">
    <property type="protein sequence ID" value="QPM89693.1"/>
    <property type="molecule type" value="Genomic_DNA"/>
</dbReference>
<gene>
    <name evidence="1" type="ORF">PSAL_009180</name>
</gene>
<dbReference type="Proteomes" id="UP000283786">
    <property type="component" value="Chromosome"/>
</dbReference>
<evidence type="ECO:0000313" key="2">
    <source>
        <dbReference type="Proteomes" id="UP000283786"/>
    </source>
</evidence>
<accession>A0A418SEB2</accession>
<evidence type="ECO:0000313" key="1">
    <source>
        <dbReference type="EMBL" id="QPM89693.1"/>
    </source>
</evidence>
<dbReference type="AlphaFoldDB" id="A0A418SEB2"/>